<name>I3RB85_HALMT</name>
<dbReference type="AlphaFoldDB" id="I3RB85"/>
<dbReference type="EMBL" id="CP001871">
    <property type="protein sequence ID" value="AFK21495.1"/>
    <property type="molecule type" value="Genomic_DNA"/>
</dbReference>
<dbReference type="Proteomes" id="UP000299011">
    <property type="component" value="Plasmid pHME505"/>
</dbReference>
<evidence type="ECO:0000313" key="2">
    <source>
        <dbReference type="EMBL" id="AFK21495.1"/>
    </source>
</evidence>
<reference evidence="5 9" key="6">
    <citation type="submission" date="2019-04" db="EMBL/GenBank/DDBJ databases">
        <title>Methylomes of two halophilic Archaea, Haloarcula marismortui and Haloferax mediterranei.</title>
        <authorList>
            <person name="DasSarma S."/>
            <person name="DasSarma P."/>
            <person name="DasSarma S."/>
            <person name="Fomenkov A."/>
            <person name="Vincze T."/>
            <person name="Anton B.P."/>
            <person name="Roberts R.J."/>
        </authorList>
    </citation>
    <scope>NUCLEOTIDE SEQUENCE [LARGE SCALE GENOMIC DNA]</scope>
    <source>
        <strain evidence="5">ATCC 33500</strain>
        <strain evidence="9">ATCC 33500 / DSM 1411 / JCM 8866 / NBRC 14739 / NCIMB 2177 / R-4</strain>
        <plasmid evidence="5 9">pHME505</plasmid>
    </source>
</reference>
<dbReference type="KEGG" id="hme:HFX_6375"/>
<evidence type="ECO:0000313" key="9">
    <source>
        <dbReference type="Proteomes" id="UP000299011"/>
    </source>
</evidence>
<evidence type="ECO:0000313" key="3">
    <source>
        <dbReference type="EMBL" id="AHZ24447.1"/>
    </source>
</evidence>
<reference evidence="2 6" key="2">
    <citation type="journal article" date="2012" name="J. Bacteriol.">
        <title>Complete genome sequence of the metabolically versatile halophilic archaeon Haloferax mediterranei, a poly(3-hydroxybutyrate-co-3-hydroxyvalerate) producer.</title>
        <authorList>
            <person name="Han J."/>
            <person name="Zhang F."/>
            <person name="Hou J."/>
            <person name="Liu X."/>
            <person name="Li M."/>
            <person name="Liu H."/>
            <person name="Cai L."/>
            <person name="Zhang B."/>
            <person name="Chen Y."/>
            <person name="Zhou J."/>
            <person name="Hu S."/>
            <person name="Xiang H."/>
        </authorList>
    </citation>
    <scope>NUCLEOTIDE SEQUENCE [LARGE SCALE GENOMIC DNA]</scope>
    <source>
        <strain evidence="6">ATCC 33500 / DSM 1411 / JCM 8866 / NBRC 14739 / NCIMB 2177 / R-4</strain>
        <strain evidence="2">CGMCC 1.2087</strain>
        <plasmid evidence="6">pHM500</plasmid>
    </source>
</reference>
<evidence type="ECO:0000313" key="6">
    <source>
        <dbReference type="Proteomes" id="UP000006469"/>
    </source>
</evidence>
<geneLocation type="plasmid" evidence="5 9">
    <name>pHME505</name>
</geneLocation>
<gene>
    <name evidence="2" type="ordered locus">HFX_6375</name>
    <name evidence="3" type="ORF">BM92_16155</name>
    <name evidence="4" type="ORF">C439_17763</name>
    <name evidence="5" type="ORF">E6P09_16075</name>
</gene>
<evidence type="ECO:0000256" key="1">
    <source>
        <dbReference type="SAM" id="MobiDB-lite"/>
    </source>
</evidence>
<accession>I3RB85</accession>
<proteinExistence type="predicted"/>
<keyword evidence="2" id="KW-0614">Plasmid</keyword>
<dbReference type="Proteomes" id="UP000027075">
    <property type="component" value="Plasmid HMPLAS1"/>
</dbReference>
<evidence type="ECO:0000313" key="7">
    <source>
        <dbReference type="Proteomes" id="UP000011603"/>
    </source>
</evidence>
<reference evidence="2" key="5">
    <citation type="submission" date="2014-05" db="EMBL/GenBank/DDBJ databases">
        <authorList>
            <person name="Wang L."/>
            <person name="Yang H."/>
            <person name="Xiang H."/>
        </authorList>
    </citation>
    <scope>NUCLEOTIDE SEQUENCE</scope>
    <source>
        <strain evidence="2">CGMCC 1.2087</strain>
        <plasmid evidence="2">pHM500</plasmid>
    </source>
</reference>
<dbReference type="EMBL" id="AOLO01000015">
    <property type="protein sequence ID" value="ELZ97193.1"/>
    <property type="molecule type" value="Genomic_DNA"/>
</dbReference>
<evidence type="ECO:0000313" key="5">
    <source>
        <dbReference type="EMBL" id="QCQ76845.1"/>
    </source>
</evidence>
<sequence>MSRAVPAIRIARQIEVPFRFGSVFSEGGLDKESYVAARELLCSGVENETSGTERLETDGSKNWDAPVK</sequence>
<reference evidence="3 8" key="4">
    <citation type="submission" date="2014-04" db="EMBL/GenBank/DDBJ databases">
        <title>Transcriptional profiles of Haloferax mediterranei on the basis of nitrogen availability.</title>
        <authorList>
            <person name="Bautista V."/>
        </authorList>
    </citation>
    <scope>NUCLEOTIDE SEQUENCE [LARGE SCALE GENOMIC DNA]</scope>
    <source>
        <strain evidence="3">ATCC 33500</strain>
        <strain evidence="8">ATCC 33500 / DSM 1411 / JCM 8866 / NBRC 14739 / NCIMB 2177 / R-4</strain>
        <plasmid evidence="3">HMPLAS1</plasmid>
        <plasmid evidence="8">Plasmid HMPLAS1</plasmid>
    </source>
</reference>
<feature type="compositionally biased region" description="Basic and acidic residues" evidence="1">
    <location>
        <begin position="51"/>
        <end position="68"/>
    </location>
</feature>
<keyword evidence="7" id="KW-1185">Reference proteome</keyword>
<evidence type="ECO:0000313" key="4">
    <source>
        <dbReference type="EMBL" id="ELZ97193.1"/>
    </source>
</evidence>
<geneLocation type="plasmid" evidence="2 6">
    <name>pHM500</name>
</geneLocation>
<dbReference type="Proteomes" id="UP000006469">
    <property type="component" value="Plasmid pHM500"/>
</dbReference>
<dbReference type="EMBL" id="CP007554">
    <property type="protein sequence ID" value="AHZ24447.1"/>
    <property type="molecule type" value="Genomic_DNA"/>
</dbReference>
<reference evidence="4 7" key="3">
    <citation type="journal article" date="2014" name="PLoS Genet.">
        <title>Phylogenetically driven sequencing of extremely halophilic archaea reveals strategies for static and dynamic osmo-response.</title>
        <authorList>
            <person name="Becker E.A."/>
            <person name="Seitzer P.M."/>
            <person name="Tritt A."/>
            <person name="Larsen D."/>
            <person name="Krusor M."/>
            <person name="Yao A.I."/>
            <person name="Wu D."/>
            <person name="Madern D."/>
            <person name="Eisen J.A."/>
            <person name="Darling A.E."/>
            <person name="Facciotti M.T."/>
        </authorList>
    </citation>
    <scope>NUCLEOTIDE SEQUENCE [LARGE SCALE GENOMIC DNA]</scope>
    <source>
        <strain evidence="4">ATCC 33500</strain>
        <strain evidence="7">ATCC 33500 / DSM 1411 / JCM 8866 / NBRC 14739 / NCIMB 2177 / R-4</strain>
    </source>
</reference>
<reference evidence="2" key="1">
    <citation type="journal article" date="2012" name="Appl. Environ. Microbiol.">
        <title>Identification of the haloarchaeal phasin (PhaP) that functions in polyhydroxyalkanoate accumulation and granule formation in Haloferax mediterranei.</title>
        <authorList>
            <person name="Cai S."/>
            <person name="Cai L."/>
            <person name="Liu H."/>
            <person name="Liu X."/>
            <person name="Han J."/>
            <person name="Zhou J."/>
            <person name="Xiang H."/>
        </authorList>
    </citation>
    <scope>NUCLEOTIDE SEQUENCE</scope>
    <source>
        <strain evidence="2">CGMCC 1.2087</strain>
    </source>
</reference>
<geneLocation type="plasmid" evidence="3 8">
    <name>HMPLAS1</name>
</geneLocation>
<feature type="region of interest" description="Disordered" evidence="1">
    <location>
        <begin position="46"/>
        <end position="68"/>
    </location>
</feature>
<protein>
    <submittedName>
        <fullName evidence="2">Uncharacterized protein</fullName>
    </submittedName>
</protein>
<evidence type="ECO:0000313" key="8">
    <source>
        <dbReference type="Proteomes" id="UP000027075"/>
    </source>
</evidence>
<dbReference type="Proteomes" id="UP000011603">
    <property type="component" value="Unassembled WGS sequence"/>
</dbReference>
<organism evidence="2 6">
    <name type="scientific">Haloferax mediterranei (strain ATCC 33500 / DSM 1411 / JCM 8866 / NBRC 14739 / NCIMB 2177 / R-4)</name>
    <name type="common">Halobacterium mediterranei</name>
    <dbReference type="NCBI Taxonomy" id="523841"/>
    <lineage>
        <taxon>Archaea</taxon>
        <taxon>Methanobacteriati</taxon>
        <taxon>Methanobacteriota</taxon>
        <taxon>Stenosarchaea group</taxon>
        <taxon>Halobacteria</taxon>
        <taxon>Halobacteriales</taxon>
        <taxon>Haloferacaceae</taxon>
        <taxon>Haloferax</taxon>
    </lineage>
</organism>
<dbReference type="EMBL" id="CP039140">
    <property type="protein sequence ID" value="QCQ76845.1"/>
    <property type="molecule type" value="Genomic_DNA"/>
</dbReference>
<dbReference type="HOGENOM" id="CLU_2783943_0_0_2"/>